<evidence type="ECO:0000313" key="1">
    <source>
        <dbReference type="EMBL" id="TNC39872.1"/>
    </source>
</evidence>
<dbReference type="EMBL" id="VDFR01000112">
    <property type="protein sequence ID" value="TNC39872.1"/>
    <property type="molecule type" value="Genomic_DNA"/>
</dbReference>
<dbReference type="AlphaFoldDB" id="A0A5C4MDT4"/>
<dbReference type="EMBL" id="VDFR01000103">
    <property type="protein sequence ID" value="TNC41767.1"/>
    <property type="molecule type" value="Genomic_DNA"/>
</dbReference>
<evidence type="ECO:0000313" key="2">
    <source>
        <dbReference type="EMBL" id="TNC41767.1"/>
    </source>
</evidence>
<organism evidence="1 3">
    <name type="scientific">Mumia zhuanghuii</name>
    <dbReference type="NCBI Taxonomy" id="2585211"/>
    <lineage>
        <taxon>Bacteria</taxon>
        <taxon>Bacillati</taxon>
        <taxon>Actinomycetota</taxon>
        <taxon>Actinomycetes</taxon>
        <taxon>Propionibacteriales</taxon>
        <taxon>Nocardioidaceae</taxon>
        <taxon>Mumia</taxon>
    </lineage>
</organism>
<comment type="caution">
    <text evidence="1">The sequence shown here is derived from an EMBL/GenBank/DDBJ whole genome shotgun (WGS) entry which is preliminary data.</text>
</comment>
<dbReference type="RefSeq" id="WP_139106593.1">
    <property type="nucleotide sequence ID" value="NZ_VDFR01000103.1"/>
</dbReference>
<evidence type="ECO:0000313" key="3">
    <source>
        <dbReference type="Proteomes" id="UP000306740"/>
    </source>
</evidence>
<name>A0A5C4MDT4_9ACTN</name>
<protein>
    <recommendedName>
        <fullName evidence="4">Transaldolase</fullName>
    </recommendedName>
</protein>
<evidence type="ECO:0008006" key="4">
    <source>
        <dbReference type="Google" id="ProtNLM"/>
    </source>
</evidence>
<dbReference type="Proteomes" id="UP000306740">
    <property type="component" value="Unassembled WGS sequence"/>
</dbReference>
<proteinExistence type="predicted"/>
<reference evidence="1 3" key="1">
    <citation type="submission" date="2019-05" db="EMBL/GenBank/DDBJ databases">
        <title>Mumia sp. nov., isolated from the intestinal contents of plateau pika (Ochotona curzoniae) in the Qinghai-Tibet plateau of China.</title>
        <authorList>
            <person name="Tian Z."/>
        </authorList>
    </citation>
    <scope>NUCLEOTIDE SEQUENCE [LARGE SCALE GENOMIC DNA]</scope>
    <source>
        <strain evidence="3">527</strain>
        <strain evidence="1">Z527</strain>
    </source>
</reference>
<gene>
    <name evidence="2" type="ORF">FHE65_21960</name>
    <name evidence="1" type="ORF">FHE65_23615</name>
</gene>
<accession>A0A5C4MDT4</accession>
<dbReference type="OrthoDB" id="9778153at2"/>
<sequence>MSAPFLVDLAADAALLVDGSPPLADVVAAHVARRTTAGDVADVFGPLVVTDTALPSVQGVVDSLGTGPLDVVVTVTGGAGAIEPAVRWATRQAGVRLTGLVSAVRDLDDLGRGAHRVATMVSQLAAEGLLEDVRVDVGLPLYARTEGSMRWQHALDTLAMEDLRLLLRTGGADPDDTPSPETLAGAVGDALDREVAFSCSGDIAHAVAWREPGTGRVRHGALNVLLATRASLDGADTADVAERLSLTNAERLVDDLGTIGEPSLESARRWFTGVASEDVDATLADLRTLALLP</sequence>